<dbReference type="PIRSF" id="PIRSF000094">
    <property type="entry name" value="Enoyl-ACP_rdct"/>
    <property type="match status" value="1"/>
</dbReference>
<dbReference type="Pfam" id="PF13561">
    <property type="entry name" value="adh_short_C2"/>
    <property type="match status" value="1"/>
</dbReference>
<dbReference type="GO" id="GO:0006633">
    <property type="term" value="P:fatty acid biosynthetic process"/>
    <property type="evidence" value="ECO:0007669"/>
    <property type="project" value="UniProtKB-KW"/>
</dbReference>
<evidence type="ECO:0000256" key="1">
    <source>
        <dbReference type="ARBA" id="ARBA00005189"/>
    </source>
</evidence>
<evidence type="ECO:0000256" key="4">
    <source>
        <dbReference type="ARBA" id="ARBA00022832"/>
    </source>
</evidence>
<dbReference type="Gene3D" id="3.40.50.720">
    <property type="entry name" value="NAD(P)-binding Rossmann-like Domain"/>
    <property type="match status" value="1"/>
</dbReference>
<keyword evidence="5 8" id="KW-0560">Oxidoreductase</keyword>
<comment type="similarity">
    <text evidence="2 8">Belongs to the short-chain dehydrogenases/reductases (SDR) family. FabI subfamily.</text>
</comment>
<evidence type="ECO:0000313" key="11">
    <source>
        <dbReference type="EMBL" id="SHE25904.1"/>
    </source>
</evidence>
<dbReference type="UniPathway" id="UPA00915"/>
<dbReference type="AlphaFoldDB" id="A0A1M4S0Y5"/>
<dbReference type="STRING" id="1892869.ACGLYG10_2141"/>
<evidence type="ECO:0000256" key="7">
    <source>
        <dbReference type="ARBA" id="ARBA00023160"/>
    </source>
</evidence>
<evidence type="ECO:0000256" key="8">
    <source>
        <dbReference type="PIRNR" id="PIRNR000094"/>
    </source>
</evidence>
<feature type="binding site" evidence="10">
    <location>
        <position position="130"/>
    </location>
    <ligand>
        <name>NAD(+)</name>
        <dbReference type="ChEBI" id="CHEBI:57540"/>
    </ligand>
</feature>
<evidence type="ECO:0000256" key="10">
    <source>
        <dbReference type="PIRSR" id="PIRSR000094-3"/>
    </source>
</evidence>
<keyword evidence="4" id="KW-0276">Fatty acid metabolism</keyword>
<evidence type="ECO:0000256" key="6">
    <source>
        <dbReference type="ARBA" id="ARBA00023098"/>
    </source>
</evidence>
<dbReference type="PANTHER" id="PTHR43159:SF2">
    <property type="entry name" value="ENOYL-[ACYL-CARRIER-PROTEIN] REDUCTASE [NADH], CHLOROPLASTIC"/>
    <property type="match status" value="1"/>
</dbReference>
<evidence type="ECO:0000256" key="9">
    <source>
        <dbReference type="PIRSR" id="PIRSR000094-2"/>
    </source>
</evidence>
<feature type="binding site" evidence="9">
    <location>
        <position position="133"/>
    </location>
    <ligand>
        <name>substrate</name>
    </ligand>
</feature>
<evidence type="ECO:0000256" key="3">
    <source>
        <dbReference type="ARBA" id="ARBA00022516"/>
    </source>
</evidence>
<keyword evidence="3 8" id="KW-0444">Lipid biosynthesis</keyword>
<feature type="binding site" evidence="10">
    <location>
        <begin position="57"/>
        <end position="58"/>
    </location>
    <ligand>
        <name>NAD(+)</name>
        <dbReference type="ChEBI" id="CHEBI:57540"/>
    </ligand>
</feature>
<comment type="catalytic activity">
    <reaction evidence="8">
        <text>a 2,3-saturated acyl-[ACP] + NAD(+) = a (2E)-enoyl-[ACP] + NADH + H(+)</text>
        <dbReference type="Rhea" id="RHEA:10240"/>
        <dbReference type="Rhea" id="RHEA-COMP:9925"/>
        <dbReference type="Rhea" id="RHEA-COMP:9926"/>
        <dbReference type="ChEBI" id="CHEBI:15378"/>
        <dbReference type="ChEBI" id="CHEBI:57540"/>
        <dbReference type="ChEBI" id="CHEBI:57945"/>
        <dbReference type="ChEBI" id="CHEBI:78784"/>
        <dbReference type="ChEBI" id="CHEBI:78785"/>
        <dbReference type="EC" id="1.3.1.9"/>
    </reaction>
</comment>
<keyword evidence="7 8" id="KW-0275">Fatty acid biosynthesis</keyword>
<dbReference type="PRINTS" id="PR00081">
    <property type="entry name" value="GDHRDH"/>
</dbReference>
<feature type="binding site" evidence="10">
    <location>
        <position position="213"/>
    </location>
    <ligand>
        <name>NAD(+)</name>
        <dbReference type="ChEBI" id="CHEBI:57540"/>
    </ligand>
</feature>
<name>A0A1M4S0Y5_9ACTO</name>
<evidence type="ECO:0000256" key="5">
    <source>
        <dbReference type="ARBA" id="ARBA00023002"/>
    </source>
</evidence>
<gene>
    <name evidence="11" type="ORF">ACGLYG10_2141</name>
</gene>
<protein>
    <recommendedName>
        <fullName evidence="8">Enoyl-[acyl-carrier-protein] reductase [NADH]</fullName>
        <ecNumber evidence="8">1.3.1.9</ecNumber>
    </recommendedName>
</protein>
<accession>A0A1M4S0Y5</accession>
<dbReference type="PANTHER" id="PTHR43159">
    <property type="entry name" value="ENOYL-[ACYL-CARRIER-PROTEIN] REDUCTASE"/>
    <property type="match status" value="1"/>
</dbReference>
<dbReference type="InterPro" id="IPR036291">
    <property type="entry name" value="NAD(P)-bd_dom_sf"/>
</dbReference>
<comment type="pathway">
    <text evidence="1">Lipid metabolism.</text>
</comment>
<evidence type="ECO:0000256" key="2">
    <source>
        <dbReference type="ARBA" id="ARBA00009233"/>
    </source>
</evidence>
<keyword evidence="8 10" id="KW-0520">NAD</keyword>
<evidence type="ECO:0000313" key="12">
    <source>
        <dbReference type="Proteomes" id="UP000184291"/>
    </source>
</evidence>
<feature type="binding site" evidence="10">
    <location>
        <begin position="101"/>
        <end position="102"/>
    </location>
    <ligand>
        <name>NAD(+)</name>
        <dbReference type="ChEBI" id="CHEBI:57540"/>
    </ligand>
</feature>
<keyword evidence="12" id="KW-1185">Reference proteome</keyword>
<sequence length="309" mass="31349">MGGRVESGEAVTGTCWHIHAVVAATCKADAMSEQPAPPVGLLDGRTILVTGVLRPASIATAIATAAREQGARVVLTGHPRTLSLTRAVARRHGLDLVLPLDVTDPADLAELAPRLRAAGVGRLDGVVHAIAHADAELLGTLLPGPDGDPDAAPATAGAGRQQRLAEAFTTTAASLPALVDAVRPLLAPRAAVVALTFDTSHVHSGYGWMGPLKAALEACVRSLAVELGPAGVRVNAIGAGPLSTPAAGAIPGLDALARHWETTAPLGWDHRDARPVARTAVALLSDWLPATTGQVIRADGGATLPLTVG</sequence>
<dbReference type="EMBL" id="FQTT01000012">
    <property type="protein sequence ID" value="SHE25904.1"/>
    <property type="molecule type" value="Genomic_DNA"/>
</dbReference>
<keyword evidence="6" id="KW-0443">Lipid metabolism</keyword>
<feature type="binding site" evidence="10">
    <location>
        <position position="51"/>
    </location>
    <ligand>
        <name>NAD(+)</name>
        <dbReference type="ChEBI" id="CHEBI:57540"/>
    </ligand>
</feature>
<dbReference type="InterPro" id="IPR014358">
    <property type="entry name" value="Enoyl-ACP_Rdtase_NADH"/>
</dbReference>
<dbReference type="InterPro" id="IPR002347">
    <property type="entry name" value="SDR_fam"/>
</dbReference>
<proteinExistence type="inferred from homology"/>
<dbReference type="GO" id="GO:0004318">
    <property type="term" value="F:enoyl-[acyl-carrier-protein] reductase (NADH) activity"/>
    <property type="evidence" value="ECO:0007669"/>
    <property type="project" value="UniProtKB-EC"/>
</dbReference>
<organism evidence="11 12">
    <name type="scientific">Actinomyces glycerinitolerans</name>
    <dbReference type="NCBI Taxonomy" id="1892869"/>
    <lineage>
        <taxon>Bacteria</taxon>
        <taxon>Bacillati</taxon>
        <taxon>Actinomycetota</taxon>
        <taxon>Actinomycetes</taxon>
        <taxon>Actinomycetales</taxon>
        <taxon>Actinomycetaceae</taxon>
        <taxon>Actinomyces</taxon>
    </lineage>
</organism>
<reference evidence="12" key="1">
    <citation type="submission" date="2016-09" db="EMBL/GenBank/DDBJ databases">
        <authorList>
            <person name="Strepis N."/>
        </authorList>
    </citation>
    <scope>NUCLEOTIDE SEQUENCE [LARGE SCALE GENOMIC DNA]</scope>
</reference>
<dbReference type="SUPFAM" id="SSF51735">
    <property type="entry name" value="NAD(P)-binding Rossmann-fold domains"/>
    <property type="match status" value="1"/>
</dbReference>
<dbReference type="Proteomes" id="UP000184291">
    <property type="component" value="Unassembled WGS sequence"/>
</dbReference>
<dbReference type="EC" id="1.3.1.9" evidence="8"/>